<dbReference type="PATRIC" id="fig|702453.3.peg.1581"/>
<sequence>MRGIYLEKLVVKPILELFKKKSLERTYVDLTRSAKRSKIMNSYQFCSE</sequence>
<comment type="caution">
    <text evidence="1">The sequence shown here is derived from an EMBL/GenBank/DDBJ whole genome shotgun (WGS) entry which is preliminary data.</text>
</comment>
<dbReference type="HOGENOM" id="CLU_3154504_0_0_9"/>
<reference evidence="1 2" key="1">
    <citation type="journal article" date="2010" name="Microbiol. Resour. Announc.">
        <title>Comparative genomics of the bacterial genus Listeria: Genome evolution is characterized by limited gene acquisition and limited gene loss.</title>
        <authorList>
            <person name="den Bakker H.C."/>
            <person name="Cummings C.A."/>
            <person name="Ferreira V."/>
            <person name="Vatta P."/>
            <person name="Orsi R.H."/>
            <person name="Degoricija L."/>
            <person name="Barker M."/>
            <person name="Petrauskene O."/>
            <person name="Furtado M.R."/>
            <person name="Wiedmann M."/>
        </authorList>
    </citation>
    <scope>NUCLEOTIDE SEQUENCE [LARGE SCALE GENOMIC DNA]</scope>
    <source>
        <strain evidence="1 2">FSL N1-067</strain>
    </source>
</reference>
<gene>
    <name evidence="1" type="ORF">NT03LS_1926</name>
</gene>
<dbReference type="Proteomes" id="UP000004302">
    <property type="component" value="Chromosome"/>
</dbReference>
<proteinExistence type="predicted"/>
<dbReference type="AlphaFoldDB" id="E3ZR12"/>
<protein>
    <submittedName>
        <fullName evidence="1">Uncharacterized protein</fullName>
    </submittedName>
</protein>
<evidence type="ECO:0000313" key="1">
    <source>
        <dbReference type="EMBL" id="EFR99918.1"/>
    </source>
</evidence>
<organism evidence="1 2">
    <name type="scientific">Listeria seeligeri FSL N1-067</name>
    <dbReference type="NCBI Taxonomy" id="702453"/>
    <lineage>
        <taxon>Bacteria</taxon>
        <taxon>Bacillati</taxon>
        <taxon>Bacillota</taxon>
        <taxon>Bacilli</taxon>
        <taxon>Bacillales</taxon>
        <taxon>Listeriaceae</taxon>
        <taxon>Listeria</taxon>
    </lineage>
</organism>
<accession>E3ZR12</accession>
<name>E3ZR12_LISSE</name>
<evidence type="ECO:0000313" key="2">
    <source>
        <dbReference type="Proteomes" id="UP000004302"/>
    </source>
</evidence>
<dbReference type="EMBL" id="ADXJ01000718">
    <property type="protein sequence ID" value="EFR99918.1"/>
    <property type="molecule type" value="Genomic_DNA"/>
</dbReference>